<proteinExistence type="predicted"/>
<evidence type="ECO:0000313" key="1">
    <source>
        <dbReference type="EMBL" id="MCL9683445.1"/>
    </source>
</evidence>
<accession>A0A9X2CZM5</accession>
<name>A0A9X2CZM5_9GAMM</name>
<comment type="caution">
    <text evidence="1">The sequence shown here is derived from an EMBL/GenBank/DDBJ whole genome shotgun (WGS) entry which is preliminary data.</text>
</comment>
<reference evidence="1" key="1">
    <citation type="submission" date="2021-11" db="EMBL/GenBank/DDBJ databases">
        <title>Legionella maioricencis sp. nov., a new species isolated from hot water samples in Mallorca.</title>
        <authorList>
            <person name="Crespi S."/>
            <person name="Drasar V."/>
            <person name="Salva-Serra F."/>
            <person name="Jaen-Luchoro D."/>
            <person name="Pineiro-Iglesias B."/>
            <person name="Aliaga F."/>
            <person name="Fernandez-Juarez V."/>
            <person name="Coll G."/>
            <person name="Moore E.R.B."/>
            <person name="Bennasar-Figueras A."/>
        </authorList>
    </citation>
    <scope>NUCLEOTIDE SEQUENCE</scope>
    <source>
        <strain evidence="1">HCPI-6</strain>
    </source>
</reference>
<dbReference type="EMBL" id="JAJKBJ010000004">
    <property type="protein sequence ID" value="MCL9683445.1"/>
    <property type="molecule type" value="Genomic_DNA"/>
</dbReference>
<organism evidence="1 2">
    <name type="scientific">Legionella maioricensis</name>
    <dbReference type="NCBI Taxonomy" id="2896528"/>
    <lineage>
        <taxon>Bacteria</taxon>
        <taxon>Pseudomonadati</taxon>
        <taxon>Pseudomonadota</taxon>
        <taxon>Gammaproteobacteria</taxon>
        <taxon>Legionellales</taxon>
        <taxon>Legionellaceae</taxon>
        <taxon>Legionella</taxon>
    </lineage>
</organism>
<gene>
    <name evidence="1" type="ORF">LOX96_05030</name>
</gene>
<dbReference type="AlphaFoldDB" id="A0A9X2CZM5"/>
<keyword evidence="2" id="KW-1185">Reference proteome</keyword>
<protein>
    <submittedName>
        <fullName evidence="1">Peptidase</fullName>
    </submittedName>
</protein>
<evidence type="ECO:0000313" key="2">
    <source>
        <dbReference type="Proteomes" id="UP001139721"/>
    </source>
</evidence>
<dbReference type="RefSeq" id="WP_250423546.1">
    <property type="nucleotide sequence ID" value="NZ_JAJKBJ010000004.1"/>
</dbReference>
<dbReference type="Proteomes" id="UP001139721">
    <property type="component" value="Unassembled WGS sequence"/>
</dbReference>
<sequence>MPRFFDVNTQTLHVVASYAGAAKLPSNVVRDAIKVEEFEPSNINELHVTKLRRQYPGMSLPGFFSTDDKKIHTGNYDLTDKSNVDLVEIAKTVVYR</sequence>